<gene>
    <name evidence="1" type="ORF">ACG01O_03540</name>
</gene>
<sequence length="42" mass="4488">MAPLVDRLLHWLETADAALNERQLTTLAATVVVMAGLLSLAV</sequence>
<reference evidence="1 2" key="1">
    <citation type="submission" date="2024-08" db="EMBL/GenBank/DDBJ databases">
        <authorList>
            <person name="Lu H."/>
        </authorList>
    </citation>
    <scope>NUCLEOTIDE SEQUENCE [LARGE SCALE GENOMIC DNA]</scope>
    <source>
        <strain evidence="1 2">BYS87W</strain>
    </source>
</reference>
<protein>
    <submittedName>
        <fullName evidence="1">Uncharacterized protein</fullName>
    </submittedName>
</protein>
<comment type="caution">
    <text evidence="1">The sequence shown here is derived from an EMBL/GenBank/DDBJ whole genome shotgun (WGS) entry which is preliminary data.</text>
</comment>
<proteinExistence type="predicted"/>
<dbReference type="RefSeq" id="WP_394381440.1">
    <property type="nucleotide sequence ID" value="NZ_JBIGIB010000001.1"/>
</dbReference>
<name>A0ABW7GUL8_9BURK</name>
<organism evidence="1 2">
    <name type="scientific">Pelomonas baiyunensis</name>
    <dbReference type="NCBI Taxonomy" id="3299026"/>
    <lineage>
        <taxon>Bacteria</taxon>
        <taxon>Pseudomonadati</taxon>
        <taxon>Pseudomonadota</taxon>
        <taxon>Betaproteobacteria</taxon>
        <taxon>Burkholderiales</taxon>
        <taxon>Sphaerotilaceae</taxon>
        <taxon>Roseateles</taxon>
    </lineage>
</organism>
<keyword evidence="2" id="KW-1185">Reference proteome</keyword>
<dbReference type="Proteomes" id="UP001606303">
    <property type="component" value="Unassembled WGS sequence"/>
</dbReference>
<accession>A0ABW7GUL8</accession>
<evidence type="ECO:0000313" key="2">
    <source>
        <dbReference type="Proteomes" id="UP001606303"/>
    </source>
</evidence>
<dbReference type="EMBL" id="JBIGIB010000001">
    <property type="protein sequence ID" value="MFG6465676.1"/>
    <property type="molecule type" value="Genomic_DNA"/>
</dbReference>
<evidence type="ECO:0000313" key="1">
    <source>
        <dbReference type="EMBL" id="MFG6465676.1"/>
    </source>
</evidence>